<accession>A0AA35PWK4</accession>
<reference evidence="1" key="1">
    <citation type="submission" date="2023-01" db="EMBL/GenBank/DDBJ databases">
        <authorList>
            <person name="Piombo E."/>
        </authorList>
    </citation>
    <scope>NUCLEOTIDE SEQUENCE</scope>
</reference>
<proteinExistence type="predicted"/>
<dbReference type="Proteomes" id="UP001160390">
    <property type="component" value="Unassembled WGS sequence"/>
</dbReference>
<dbReference type="EMBL" id="CABFNP030000521">
    <property type="protein sequence ID" value="CAI6037168.1"/>
    <property type="molecule type" value="Genomic_DNA"/>
</dbReference>
<evidence type="ECO:0000313" key="2">
    <source>
        <dbReference type="Proteomes" id="UP001160390"/>
    </source>
</evidence>
<name>A0AA35PWK4_9HYPO</name>
<gene>
    <name evidence="1" type="ORF">CCHLO57077_00015959</name>
</gene>
<sequence length="152" mass="17142">MGKSTLEYVKDLKDKINEGSSSLNDWSALKQDHPLPDDQLQCKSLPQPCEGKKQRVENTIVDTYACDCGWSGPVDAIQFDKTHVMNVDGVLTSHVKGSIQQMYRCRVKDFGKLCNYQGTLGGFATHLNKKHVFLDNKCGELKDAYRPYIKKV</sequence>
<keyword evidence="2" id="KW-1185">Reference proteome</keyword>
<organism evidence="1 2">
    <name type="scientific">Clonostachys chloroleuca</name>
    <dbReference type="NCBI Taxonomy" id="1926264"/>
    <lineage>
        <taxon>Eukaryota</taxon>
        <taxon>Fungi</taxon>
        <taxon>Dikarya</taxon>
        <taxon>Ascomycota</taxon>
        <taxon>Pezizomycotina</taxon>
        <taxon>Sordariomycetes</taxon>
        <taxon>Hypocreomycetidae</taxon>
        <taxon>Hypocreales</taxon>
        <taxon>Bionectriaceae</taxon>
        <taxon>Clonostachys</taxon>
    </lineage>
</organism>
<comment type="caution">
    <text evidence="1">The sequence shown here is derived from an EMBL/GenBank/DDBJ whole genome shotgun (WGS) entry which is preliminary data.</text>
</comment>
<evidence type="ECO:0000313" key="1">
    <source>
        <dbReference type="EMBL" id="CAI6037168.1"/>
    </source>
</evidence>
<protein>
    <submittedName>
        <fullName evidence="1">Uncharacterized protein</fullName>
    </submittedName>
</protein>
<dbReference type="AlphaFoldDB" id="A0AA35PWK4"/>